<organism evidence="2">
    <name type="scientific">Edafosvirus sp</name>
    <dbReference type="NCBI Taxonomy" id="2487765"/>
    <lineage>
        <taxon>Viruses</taxon>
        <taxon>Varidnaviria</taxon>
        <taxon>Bamfordvirae</taxon>
        <taxon>Nucleocytoviricota</taxon>
        <taxon>Megaviricetes</taxon>
        <taxon>Imitervirales</taxon>
        <taxon>Mimiviridae</taxon>
        <taxon>Klosneuvirinae</taxon>
    </lineage>
</organism>
<keyword evidence="1" id="KW-0812">Transmembrane</keyword>
<protein>
    <submittedName>
        <fullName evidence="2">Uncharacterized protein</fullName>
    </submittedName>
</protein>
<feature type="transmembrane region" description="Helical" evidence="1">
    <location>
        <begin position="299"/>
        <end position="321"/>
    </location>
</feature>
<sequence length="347" mass="39357">MKPSPLINCTAKLFLITVVWIYGKLYFDKDSVHYSSQFTQTTEILTVTNSTSFEKGNLICFPYNNSQKYSECGSNSDKLTGDKCIKKGECTTYKQINCKTDSYKSYPCCDVNSLTDDCIKLLSNENCSLNSINGHYWKWDGGWHRAKENLNTAEISCKKVQSLYTNKICSEYSYNTAIYTSVYCGILNWEPVLTNCENVCTNKSPDLLCAVDSKKVYTFVQKKSILVCDPQLVKDTFGSALTGDKHHDTAINRIKCDASDTNCINNVYALQLDTAYYQKKDCSNIMFMKPDYKYANLQILFNISCIIGIIVLSFILINEIIKYLKCNKNIANKSPTENDPLLKHIEG</sequence>
<evidence type="ECO:0000256" key="1">
    <source>
        <dbReference type="SAM" id="Phobius"/>
    </source>
</evidence>
<proteinExistence type="predicted"/>
<dbReference type="EMBL" id="MK072088">
    <property type="protein sequence ID" value="AYV78673.1"/>
    <property type="molecule type" value="Genomic_DNA"/>
</dbReference>
<keyword evidence="1" id="KW-0472">Membrane</keyword>
<keyword evidence="1" id="KW-1133">Transmembrane helix</keyword>
<evidence type="ECO:0000313" key="2">
    <source>
        <dbReference type="EMBL" id="AYV78673.1"/>
    </source>
</evidence>
<reference evidence="2" key="1">
    <citation type="submission" date="2018-10" db="EMBL/GenBank/DDBJ databases">
        <title>Hidden diversity of soil giant viruses.</title>
        <authorList>
            <person name="Schulz F."/>
            <person name="Alteio L."/>
            <person name="Goudeau D."/>
            <person name="Ryan E.M."/>
            <person name="Malmstrom R.R."/>
            <person name="Blanchard J."/>
            <person name="Woyke T."/>
        </authorList>
    </citation>
    <scope>NUCLEOTIDE SEQUENCE</scope>
    <source>
        <strain evidence="2">EDV1</strain>
    </source>
</reference>
<accession>A0A3G4ZYL9</accession>
<gene>
    <name evidence="2" type="ORF">Edafosvirus23_12</name>
</gene>
<name>A0A3G4ZYL9_9VIRU</name>